<proteinExistence type="predicted"/>
<evidence type="ECO:0000313" key="2">
    <source>
        <dbReference type="EMBL" id="EFX01734.1"/>
    </source>
</evidence>
<dbReference type="OrthoDB" id="10488713at2759"/>
<dbReference type="InParanoid" id="F0XKJ0"/>
<gene>
    <name evidence="2" type="ORF">CMQ_8200</name>
</gene>
<dbReference type="RefSeq" id="XP_014171216.1">
    <property type="nucleotide sequence ID" value="XM_014315741.1"/>
</dbReference>
<feature type="compositionally biased region" description="Polar residues" evidence="1">
    <location>
        <begin position="489"/>
        <end position="499"/>
    </location>
</feature>
<dbReference type="EMBL" id="GL629788">
    <property type="protein sequence ID" value="EFX01734.1"/>
    <property type="molecule type" value="Genomic_DNA"/>
</dbReference>
<dbReference type="GeneID" id="25981830"/>
<dbReference type="eggNOG" id="ENOG502RK10">
    <property type="taxonomic scope" value="Eukaryota"/>
</dbReference>
<keyword evidence="3" id="KW-1185">Reference proteome</keyword>
<feature type="compositionally biased region" description="Basic and acidic residues" evidence="1">
    <location>
        <begin position="459"/>
        <end position="478"/>
    </location>
</feature>
<organism evidence="3">
    <name type="scientific">Grosmannia clavigera (strain kw1407 / UAMH 11150)</name>
    <name type="common">Blue stain fungus</name>
    <name type="synonym">Graphiocladiella clavigera</name>
    <dbReference type="NCBI Taxonomy" id="655863"/>
    <lineage>
        <taxon>Eukaryota</taxon>
        <taxon>Fungi</taxon>
        <taxon>Dikarya</taxon>
        <taxon>Ascomycota</taxon>
        <taxon>Pezizomycotina</taxon>
        <taxon>Sordariomycetes</taxon>
        <taxon>Sordariomycetidae</taxon>
        <taxon>Ophiostomatales</taxon>
        <taxon>Ophiostomataceae</taxon>
        <taxon>Leptographium</taxon>
    </lineage>
</organism>
<feature type="region of interest" description="Disordered" evidence="1">
    <location>
        <begin position="114"/>
        <end position="168"/>
    </location>
</feature>
<feature type="compositionally biased region" description="Basic and acidic residues" evidence="1">
    <location>
        <begin position="437"/>
        <end position="452"/>
    </location>
</feature>
<sequence>MDNPVINDLEVVLKQMFQFWYYVGLLLRVGLAGDMKTNFVRLLRTLEDQPLLPFLPIKDVSESGWSIKNIMLDSMDKAESALRLPRPSSTSMAGRIVEVSIAVSRLVARPQLPLQPPATRLSTPSPPTSSGLYGGPVAGRPWYPHGHISTGPSLSQAPSSPSPPVFSQGQQCATAMTVMTDMRDEYFHGACHVTTESAEEIFERIRLIAPEAAFTYTHPVPDENIPLIVCSVVAWGLGSNAKRITPARLSSLTYGQIVNALMLSGKLLYRPAYPMLSTPRPSPGGALRPAMGSSKKVEYPSNVALTSGTRPGLYRPSQPYPTPDQPRGIVHGQDSQSRWVPDMASDSRQGPWGLRQPPMSPSGVRTISSYSGSDSSSSGRATRNSDSDSNSNSDSTSESEEEHVDCVRSKNSGKSKPKCEKGCKTCKCKAKTSTSENESKNKSKDQESSTKHGDRHSKKAGDSAKRRRHLWDDTHSDSVSEDDSDASSQGRSVTGSNVESDSEAALSGTVSAPAIVAVDSGSDSSCESGSDCDGWTKEDANRKKKSGRRTEKAAMKCCHKCEDCPDDDFVIVSRHGGKV</sequence>
<feature type="region of interest" description="Disordered" evidence="1">
    <location>
        <begin position="278"/>
        <end position="550"/>
    </location>
</feature>
<feature type="compositionally biased region" description="Low complexity" evidence="1">
    <location>
        <begin position="152"/>
        <end position="168"/>
    </location>
</feature>
<protein>
    <submittedName>
        <fullName evidence="2">Uncharacterized protein</fullName>
    </submittedName>
</protein>
<feature type="compositionally biased region" description="Low complexity" evidence="1">
    <location>
        <begin position="368"/>
        <end position="396"/>
    </location>
</feature>
<accession>F0XKJ0</accession>
<reference evidence="2 3" key="1">
    <citation type="journal article" date="2011" name="Proc. Natl. Acad. Sci. U.S.A.">
        <title>Genome and transcriptome analyses of the mountain pine beetle-fungal symbiont Grosmannia clavigera, a lodgepole pine pathogen.</title>
        <authorList>
            <person name="DiGuistini S."/>
            <person name="Wang Y."/>
            <person name="Liao N.Y."/>
            <person name="Taylor G."/>
            <person name="Tanguay P."/>
            <person name="Feau N."/>
            <person name="Henrissat B."/>
            <person name="Chan S.K."/>
            <person name="Hesse-Orce U."/>
            <person name="Alamouti S.M."/>
            <person name="Tsui C.K.M."/>
            <person name="Docking R.T."/>
            <person name="Levasseur A."/>
            <person name="Haridas S."/>
            <person name="Robertson G."/>
            <person name="Birol I."/>
            <person name="Holt R.A."/>
            <person name="Marra M.A."/>
            <person name="Hamelin R.C."/>
            <person name="Hirst M."/>
            <person name="Jones S.J.M."/>
            <person name="Bohlmann J."/>
            <person name="Breuil C."/>
        </authorList>
    </citation>
    <scope>NUCLEOTIDE SEQUENCE [LARGE SCALE GENOMIC DNA]</scope>
    <source>
        <strain evidence="3">kw1407 / UAMH 11150</strain>
    </source>
</reference>
<dbReference type="Proteomes" id="UP000007796">
    <property type="component" value="Unassembled WGS sequence"/>
</dbReference>
<dbReference type="HOGENOM" id="CLU_470946_0_0_1"/>
<feature type="compositionally biased region" description="Low complexity" evidence="1">
    <location>
        <begin position="519"/>
        <end position="533"/>
    </location>
</feature>
<evidence type="ECO:0000313" key="3">
    <source>
        <dbReference type="Proteomes" id="UP000007796"/>
    </source>
</evidence>
<dbReference type="AlphaFoldDB" id="F0XKJ0"/>
<evidence type="ECO:0000256" key="1">
    <source>
        <dbReference type="SAM" id="MobiDB-lite"/>
    </source>
</evidence>
<name>F0XKJ0_GROCL</name>
<feature type="compositionally biased region" description="Low complexity" evidence="1">
    <location>
        <begin position="117"/>
        <end position="131"/>
    </location>
</feature>